<reference evidence="1" key="1">
    <citation type="journal article" date="2022" name="Int. J. Syst. Evol. Microbiol.">
        <title>Pseudomonas aegrilactucae sp. nov. and Pseudomonas morbosilactucae sp. nov., pathogens causing bacterial rot of lettuce in Japan.</title>
        <authorList>
            <person name="Sawada H."/>
            <person name="Fujikawa T."/>
            <person name="Satou M."/>
        </authorList>
    </citation>
    <scope>NUCLEOTIDE SEQUENCE</scope>
    <source>
        <strain evidence="1">0166_1</strain>
    </source>
</reference>
<accession>A0A9E6XYU0</accession>
<sequence>MTDDLELLALHGLAVKKAGGPDAVADILGADAATVSGALDAAVAAGRAVGAKGTFMVTPPGREWLADRYPEAFAGFRADPEATAAYERFERINRELLALFTDWQMMPTPGGERVPNDHSDADYDHGVVDRLGRQHERAEKVLDRFSALLPRMGEYRRRLDAAYDRVLAGETDYVSGARIDSYHTVWFELHEDLLRMLGREREEAP</sequence>
<dbReference type="RefSeq" id="WP_259311013.1">
    <property type="nucleotide sequence ID" value="NZ_CP087164.1"/>
</dbReference>
<dbReference type="AlphaFoldDB" id="A0A9E6XYU0"/>
<gene>
    <name evidence="1" type="ORF">DSM104329_03362</name>
</gene>
<evidence type="ECO:0000313" key="1">
    <source>
        <dbReference type="EMBL" id="UGS36950.1"/>
    </source>
</evidence>
<dbReference type="EMBL" id="CP087164">
    <property type="protein sequence ID" value="UGS36950.1"/>
    <property type="molecule type" value="Genomic_DNA"/>
</dbReference>
<protein>
    <submittedName>
        <fullName evidence="1">Uncharacterized protein</fullName>
    </submittedName>
</protein>
<name>A0A9E6XYU0_9ACTN</name>
<evidence type="ECO:0000313" key="2">
    <source>
        <dbReference type="Proteomes" id="UP001162834"/>
    </source>
</evidence>
<dbReference type="Proteomes" id="UP001162834">
    <property type="component" value="Chromosome"/>
</dbReference>
<dbReference type="KEGG" id="sbae:DSM104329_03362"/>
<organism evidence="1 2">
    <name type="scientific">Capillimicrobium parvum</name>
    <dbReference type="NCBI Taxonomy" id="2884022"/>
    <lineage>
        <taxon>Bacteria</taxon>
        <taxon>Bacillati</taxon>
        <taxon>Actinomycetota</taxon>
        <taxon>Thermoleophilia</taxon>
        <taxon>Solirubrobacterales</taxon>
        <taxon>Capillimicrobiaceae</taxon>
        <taxon>Capillimicrobium</taxon>
    </lineage>
</organism>
<proteinExistence type="predicted"/>
<keyword evidence="2" id="KW-1185">Reference proteome</keyword>